<accession>A0A916ULJ8</accession>
<evidence type="ECO:0000256" key="1">
    <source>
        <dbReference type="ARBA" id="ARBA00023002"/>
    </source>
</evidence>
<protein>
    <submittedName>
        <fullName evidence="3">NADP-dependent oxidoreductase</fullName>
    </submittedName>
</protein>
<proteinExistence type="predicted"/>
<feature type="domain" description="Enoyl reductase (ER)" evidence="2">
    <location>
        <begin position="13"/>
        <end position="328"/>
    </location>
</feature>
<reference evidence="3" key="1">
    <citation type="journal article" date="2014" name="Int. J. Syst. Evol. Microbiol.">
        <title>Complete genome sequence of Corynebacterium casei LMG S-19264T (=DSM 44701T), isolated from a smear-ripened cheese.</title>
        <authorList>
            <consortium name="US DOE Joint Genome Institute (JGI-PGF)"/>
            <person name="Walter F."/>
            <person name="Albersmeier A."/>
            <person name="Kalinowski J."/>
            <person name="Ruckert C."/>
        </authorList>
    </citation>
    <scope>NUCLEOTIDE SEQUENCE</scope>
    <source>
        <strain evidence="3">CGMCC 1.12919</strain>
    </source>
</reference>
<dbReference type="InterPro" id="IPR045010">
    <property type="entry name" value="MDR_fam"/>
</dbReference>
<dbReference type="PANTHER" id="PTHR43205:SF7">
    <property type="entry name" value="PROSTAGLANDIN REDUCTASE 1"/>
    <property type="match status" value="1"/>
</dbReference>
<evidence type="ECO:0000313" key="3">
    <source>
        <dbReference type="EMBL" id="GGC78130.1"/>
    </source>
</evidence>
<dbReference type="GO" id="GO:0016628">
    <property type="term" value="F:oxidoreductase activity, acting on the CH-CH group of donors, NAD or NADP as acceptor"/>
    <property type="evidence" value="ECO:0007669"/>
    <property type="project" value="InterPro"/>
</dbReference>
<dbReference type="AlphaFoldDB" id="A0A916ULJ8"/>
<sequence>MNRQIVLASRPEGLPALDNFALVSGDMPVPGPGQFLLAHHYLGLAPAARIRMGAARSYAPPLPIGGVIYGQAVGRVGASRHPQFQEGDLVVSTDAGWQEYSVSDGARASRIDAAIAPERVWLGALGVSGLTAYVGLLDVGGPRATDTVVVSAAAGAVGSAVGQIARIKGCRVVGIAGGSAKCRYVTQELGLDASVDYHAADFARQLADACHAGIDLYFDNVGGAVRDTVWPLMNDFGRVVVCGQISEYGATAPAAGPGWFSLLTKRLSVRGFLLRDHEERHAAAVADMSRWYREGRIKGREQIVEGLEQAPAAFIRMLQGGNLGKTLVRLTTS</sequence>
<evidence type="ECO:0000313" key="4">
    <source>
        <dbReference type="Proteomes" id="UP000637002"/>
    </source>
</evidence>
<dbReference type="PANTHER" id="PTHR43205">
    <property type="entry name" value="PROSTAGLANDIN REDUCTASE"/>
    <property type="match status" value="1"/>
</dbReference>
<dbReference type="EMBL" id="BMGG01000007">
    <property type="protein sequence ID" value="GGC78130.1"/>
    <property type="molecule type" value="Genomic_DNA"/>
</dbReference>
<dbReference type="InterPro" id="IPR036291">
    <property type="entry name" value="NAD(P)-bd_dom_sf"/>
</dbReference>
<dbReference type="InterPro" id="IPR013149">
    <property type="entry name" value="ADH-like_C"/>
</dbReference>
<dbReference type="SUPFAM" id="SSF50129">
    <property type="entry name" value="GroES-like"/>
    <property type="match status" value="1"/>
</dbReference>
<dbReference type="CDD" id="cd05288">
    <property type="entry name" value="PGDH"/>
    <property type="match status" value="1"/>
</dbReference>
<organism evidence="3 4">
    <name type="scientific">Chelatococcus reniformis</name>
    <dbReference type="NCBI Taxonomy" id="1494448"/>
    <lineage>
        <taxon>Bacteria</taxon>
        <taxon>Pseudomonadati</taxon>
        <taxon>Pseudomonadota</taxon>
        <taxon>Alphaproteobacteria</taxon>
        <taxon>Hyphomicrobiales</taxon>
        <taxon>Chelatococcaceae</taxon>
        <taxon>Chelatococcus</taxon>
    </lineage>
</organism>
<dbReference type="SMART" id="SM00829">
    <property type="entry name" value="PKS_ER"/>
    <property type="match status" value="1"/>
</dbReference>
<dbReference type="InterPro" id="IPR011032">
    <property type="entry name" value="GroES-like_sf"/>
</dbReference>
<dbReference type="Pfam" id="PF16884">
    <property type="entry name" value="ADH_N_2"/>
    <property type="match status" value="1"/>
</dbReference>
<dbReference type="InterPro" id="IPR041694">
    <property type="entry name" value="ADH_N_2"/>
</dbReference>
<dbReference type="FunFam" id="3.40.50.720:FF:000121">
    <property type="entry name" value="Prostaglandin reductase 2"/>
    <property type="match status" value="1"/>
</dbReference>
<name>A0A916ULJ8_9HYPH</name>
<keyword evidence="4" id="KW-1185">Reference proteome</keyword>
<gene>
    <name evidence="3" type="ORF">GCM10010994_40460</name>
</gene>
<dbReference type="Pfam" id="PF00107">
    <property type="entry name" value="ADH_zinc_N"/>
    <property type="match status" value="1"/>
</dbReference>
<dbReference type="Gene3D" id="3.40.50.720">
    <property type="entry name" value="NAD(P)-binding Rossmann-like Domain"/>
    <property type="match status" value="1"/>
</dbReference>
<dbReference type="RefSeq" id="WP_188610980.1">
    <property type="nucleotide sequence ID" value="NZ_BMGG01000007.1"/>
</dbReference>
<reference evidence="3" key="2">
    <citation type="submission" date="2020-09" db="EMBL/GenBank/DDBJ databases">
        <authorList>
            <person name="Sun Q."/>
            <person name="Zhou Y."/>
        </authorList>
    </citation>
    <scope>NUCLEOTIDE SEQUENCE</scope>
    <source>
        <strain evidence="3">CGMCC 1.12919</strain>
    </source>
</reference>
<evidence type="ECO:0000259" key="2">
    <source>
        <dbReference type="SMART" id="SM00829"/>
    </source>
</evidence>
<dbReference type="SUPFAM" id="SSF51735">
    <property type="entry name" value="NAD(P)-binding Rossmann-fold domains"/>
    <property type="match status" value="1"/>
</dbReference>
<comment type="caution">
    <text evidence="3">The sequence shown here is derived from an EMBL/GenBank/DDBJ whole genome shotgun (WGS) entry which is preliminary data.</text>
</comment>
<dbReference type="Proteomes" id="UP000637002">
    <property type="component" value="Unassembled WGS sequence"/>
</dbReference>
<dbReference type="InterPro" id="IPR020843">
    <property type="entry name" value="ER"/>
</dbReference>
<keyword evidence="1" id="KW-0560">Oxidoreductase</keyword>
<dbReference type="Gene3D" id="3.90.180.10">
    <property type="entry name" value="Medium-chain alcohol dehydrogenases, catalytic domain"/>
    <property type="match status" value="1"/>
</dbReference>